<gene>
    <name evidence="1" type="ORF">BJ138DRAFT_1008496</name>
</gene>
<organism evidence="1 2">
    <name type="scientific">Hygrophoropsis aurantiaca</name>
    <dbReference type="NCBI Taxonomy" id="72124"/>
    <lineage>
        <taxon>Eukaryota</taxon>
        <taxon>Fungi</taxon>
        <taxon>Dikarya</taxon>
        <taxon>Basidiomycota</taxon>
        <taxon>Agaricomycotina</taxon>
        <taxon>Agaricomycetes</taxon>
        <taxon>Agaricomycetidae</taxon>
        <taxon>Boletales</taxon>
        <taxon>Coniophorineae</taxon>
        <taxon>Hygrophoropsidaceae</taxon>
        <taxon>Hygrophoropsis</taxon>
    </lineage>
</organism>
<comment type="caution">
    <text evidence="1">The sequence shown here is derived from an EMBL/GenBank/DDBJ whole genome shotgun (WGS) entry which is preliminary data.</text>
</comment>
<keyword evidence="2" id="KW-1185">Reference proteome</keyword>
<proteinExistence type="predicted"/>
<protein>
    <submittedName>
        <fullName evidence="1">Phospholipase B</fullName>
    </submittedName>
</protein>
<sequence length="717" mass="78006">MISSRLELASSALKLVLVSQLIRSAVVSLLVAAQTSEYAPTRNVQCPSTLLRDVTPQSQTINAQEQSYISGRETGPVKNAWSDWLQNGQELGYDINSFEGKYPRVGIAVGGGGYRAAQYGAGVLSALDARNDTARNHGTGGLLQVATYLSASSGGSWLAGSLILNDWPSIRDLVYGNGGNLSGWMLGMDLIAPDGITTGDNNNQAFYHNVLSDVQAKAKTGLDASATDLWGRMVAYHFLNGTSENNFYQNVAHGAGQLWSDIPHLSSYQNLTIPFPIIVADSQPIGTNITTTLPLDAIVYEITPYEFGSWDPNLSTMIPTQFAGTRLTSGLPTNRTSCVTGFDQASFVMGTSSSIFNELLTSSSDTISAFNSENGDQSGMSYLLQQFTANVQTRDRTVANWPNPFQNFTTPSTFTDAASEWLDLIDGGSNAERIPLGNLFVKARAVDVIVAIDASSDNTTNQWPNGTSPLRASQRISSLLSSSHQPFPSIPASALDFIATGVNIRPTFFGCDPTHNPPEYPLVIYLPNSPPLDGSAPATNTDAFQFSYSSLFTAVFINQAFTNTLGGFEPNTTQPDPNFGKCLQCAAIDRARYKVSSTPKRSDLCAQCFQQYCYNSSDPPNVSELPRRDYTFSDPDPDAYNKVVQFLKTHVGALVGLVIGVLAFIGAVIALIFWWRRRSERKARYSRVHELHEEDEPWKHYDASSGVYEMNKLVLDS</sequence>
<name>A0ACB8ABG4_9AGAM</name>
<evidence type="ECO:0000313" key="1">
    <source>
        <dbReference type="EMBL" id="KAH7910589.1"/>
    </source>
</evidence>
<dbReference type="EMBL" id="MU267707">
    <property type="protein sequence ID" value="KAH7910589.1"/>
    <property type="molecule type" value="Genomic_DNA"/>
</dbReference>
<reference evidence="1" key="1">
    <citation type="journal article" date="2021" name="New Phytol.">
        <title>Evolutionary innovations through gain and loss of genes in the ectomycorrhizal Boletales.</title>
        <authorList>
            <person name="Wu G."/>
            <person name="Miyauchi S."/>
            <person name="Morin E."/>
            <person name="Kuo A."/>
            <person name="Drula E."/>
            <person name="Varga T."/>
            <person name="Kohler A."/>
            <person name="Feng B."/>
            <person name="Cao Y."/>
            <person name="Lipzen A."/>
            <person name="Daum C."/>
            <person name="Hundley H."/>
            <person name="Pangilinan J."/>
            <person name="Johnson J."/>
            <person name="Barry K."/>
            <person name="LaButti K."/>
            <person name="Ng V."/>
            <person name="Ahrendt S."/>
            <person name="Min B."/>
            <person name="Choi I.G."/>
            <person name="Park H."/>
            <person name="Plett J.M."/>
            <person name="Magnuson J."/>
            <person name="Spatafora J.W."/>
            <person name="Nagy L.G."/>
            <person name="Henrissat B."/>
            <person name="Grigoriev I.V."/>
            <person name="Yang Z.L."/>
            <person name="Xu J."/>
            <person name="Martin F.M."/>
        </authorList>
    </citation>
    <scope>NUCLEOTIDE SEQUENCE</scope>
    <source>
        <strain evidence="1">ATCC 28755</strain>
    </source>
</reference>
<evidence type="ECO:0000313" key="2">
    <source>
        <dbReference type="Proteomes" id="UP000790377"/>
    </source>
</evidence>
<accession>A0ACB8ABG4</accession>
<dbReference type="Proteomes" id="UP000790377">
    <property type="component" value="Unassembled WGS sequence"/>
</dbReference>